<keyword evidence="1" id="KW-1133">Transmembrane helix</keyword>
<protein>
    <submittedName>
        <fullName evidence="2">Uncharacterized protein</fullName>
    </submittedName>
</protein>
<feature type="non-terminal residue" evidence="2">
    <location>
        <position position="1"/>
    </location>
</feature>
<dbReference type="Proteomes" id="UP000265520">
    <property type="component" value="Unassembled WGS sequence"/>
</dbReference>
<comment type="caution">
    <text evidence="2">The sequence shown here is derived from an EMBL/GenBank/DDBJ whole genome shotgun (WGS) entry which is preliminary data.</text>
</comment>
<proteinExistence type="predicted"/>
<accession>A0A392SEG4</accession>
<name>A0A392SEG4_9FABA</name>
<organism evidence="2 3">
    <name type="scientific">Trifolium medium</name>
    <dbReference type="NCBI Taxonomy" id="97028"/>
    <lineage>
        <taxon>Eukaryota</taxon>
        <taxon>Viridiplantae</taxon>
        <taxon>Streptophyta</taxon>
        <taxon>Embryophyta</taxon>
        <taxon>Tracheophyta</taxon>
        <taxon>Spermatophyta</taxon>
        <taxon>Magnoliopsida</taxon>
        <taxon>eudicotyledons</taxon>
        <taxon>Gunneridae</taxon>
        <taxon>Pentapetalae</taxon>
        <taxon>rosids</taxon>
        <taxon>fabids</taxon>
        <taxon>Fabales</taxon>
        <taxon>Fabaceae</taxon>
        <taxon>Papilionoideae</taxon>
        <taxon>50 kb inversion clade</taxon>
        <taxon>NPAAA clade</taxon>
        <taxon>Hologalegina</taxon>
        <taxon>IRL clade</taxon>
        <taxon>Trifolieae</taxon>
        <taxon>Trifolium</taxon>
    </lineage>
</organism>
<keyword evidence="1" id="KW-0472">Membrane</keyword>
<keyword evidence="1" id="KW-0812">Transmembrane</keyword>
<evidence type="ECO:0000313" key="3">
    <source>
        <dbReference type="Proteomes" id="UP000265520"/>
    </source>
</evidence>
<keyword evidence="3" id="KW-1185">Reference proteome</keyword>
<dbReference type="EMBL" id="LXQA010370039">
    <property type="protein sequence ID" value="MCI47278.1"/>
    <property type="molecule type" value="Genomic_DNA"/>
</dbReference>
<reference evidence="2 3" key="1">
    <citation type="journal article" date="2018" name="Front. Plant Sci.">
        <title>Red Clover (Trifolium pratense) and Zigzag Clover (T. medium) - A Picture of Genomic Similarities and Differences.</title>
        <authorList>
            <person name="Dluhosova J."/>
            <person name="Istvanek J."/>
            <person name="Nedelnik J."/>
            <person name="Repkova J."/>
        </authorList>
    </citation>
    <scope>NUCLEOTIDE SEQUENCE [LARGE SCALE GENOMIC DNA]</scope>
    <source>
        <strain evidence="3">cv. 10/8</strain>
        <tissue evidence="2">Leaf</tissue>
    </source>
</reference>
<evidence type="ECO:0000256" key="1">
    <source>
        <dbReference type="SAM" id="Phobius"/>
    </source>
</evidence>
<sequence>SHVLSTAQRADACCATRSSCCGKGFSFGLWRVAPALGTVAEAFLLLVPARRAAGAGAARSVVLFYLIFLLVVARRAQVVCAAHICVDSGLTFVDF</sequence>
<evidence type="ECO:0000313" key="2">
    <source>
        <dbReference type="EMBL" id="MCI47278.1"/>
    </source>
</evidence>
<feature type="transmembrane region" description="Helical" evidence="1">
    <location>
        <begin position="52"/>
        <end position="73"/>
    </location>
</feature>
<dbReference type="AlphaFoldDB" id="A0A392SEG4"/>